<dbReference type="PANTHER" id="PTHR33514:SF13">
    <property type="entry name" value="PROTEIN ABCI12, CHLOROPLASTIC"/>
    <property type="match status" value="1"/>
</dbReference>
<keyword evidence="4 5" id="KW-0472">Membrane</keyword>
<dbReference type="Proteomes" id="UP000293441">
    <property type="component" value="Unassembled WGS sequence"/>
</dbReference>
<dbReference type="InterPro" id="IPR003339">
    <property type="entry name" value="ABC/ECF_trnsptr_transmembrane"/>
</dbReference>
<name>A0A4V2N1Y7_BIFLL</name>
<keyword evidence="2 5" id="KW-0812">Transmembrane</keyword>
<feature type="transmembrane region" description="Helical" evidence="5">
    <location>
        <begin position="161"/>
        <end position="181"/>
    </location>
</feature>
<sequence>MVNLFVVRTGTPVVALGPLSITDQGVTIAVLYACRFALVIILGAVFLTTTTPTAMTDAFATLISPLNRLGIHAQEIALVMSLALRFIPTLTDETRAIVDAQSARGGSIETGSLAQRIKAMSAIIVPIFAGTLRHADNLSLALDARCYEEGIRRTHWRALTIAARDLIFAAAVIIYIAAIIAL</sequence>
<dbReference type="CDD" id="cd16914">
    <property type="entry name" value="EcfT"/>
    <property type="match status" value="1"/>
</dbReference>
<organism evidence="6 7">
    <name type="scientific">Bifidobacterium longum subsp. longum</name>
    <dbReference type="NCBI Taxonomy" id="1679"/>
    <lineage>
        <taxon>Bacteria</taxon>
        <taxon>Bacillati</taxon>
        <taxon>Actinomycetota</taxon>
        <taxon>Actinomycetes</taxon>
        <taxon>Bifidobacteriales</taxon>
        <taxon>Bifidobacteriaceae</taxon>
        <taxon>Bifidobacterium</taxon>
    </lineage>
</organism>
<dbReference type="GO" id="GO:0005524">
    <property type="term" value="F:ATP binding"/>
    <property type="evidence" value="ECO:0007669"/>
    <property type="project" value="UniProtKB-KW"/>
</dbReference>
<dbReference type="AlphaFoldDB" id="A0A4V2N1Y7"/>
<dbReference type="Pfam" id="PF02361">
    <property type="entry name" value="CbiQ"/>
    <property type="match status" value="1"/>
</dbReference>
<dbReference type="GO" id="GO:0005886">
    <property type="term" value="C:plasma membrane"/>
    <property type="evidence" value="ECO:0007669"/>
    <property type="project" value="UniProtKB-ARBA"/>
</dbReference>
<reference evidence="6 7" key="1">
    <citation type="journal article" date="2018" name="Sci. Rep.">
        <title>Genomic diversity and distribution of Bifidobacterium longum subsp. longum across the human lifespan.</title>
        <authorList>
            <person name="Odamaki T."/>
            <person name="Bottacini F."/>
            <person name="Kato K."/>
            <person name="Mitsuyama E."/>
            <person name="Yoshida K."/>
            <person name="Horigome A."/>
            <person name="Xiao J.Z."/>
            <person name="van Sinderen D."/>
        </authorList>
    </citation>
    <scope>NUCLEOTIDE SEQUENCE [LARGE SCALE GENOMIC DNA]</scope>
    <source>
        <strain evidence="6 7">MCC10015</strain>
    </source>
</reference>
<evidence type="ECO:0000256" key="2">
    <source>
        <dbReference type="ARBA" id="ARBA00022692"/>
    </source>
</evidence>
<protein>
    <submittedName>
        <fullName evidence="6">ABC transporter ATP-binding protein</fullName>
    </submittedName>
</protein>
<keyword evidence="6" id="KW-0547">Nucleotide-binding</keyword>
<proteinExistence type="predicted"/>
<comment type="caution">
    <text evidence="6">The sequence shown here is derived from an EMBL/GenBank/DDBJ whole genome shotgun (WGS) entry which is preliminary data.</text>
</comment>
<accession>A0A4V2N1Y7</accession>
<evidence type="ECO:0000256" key="3">
    <source>
        <dbReference type="ARBA" id="ARBA00022989"/>
    </source>
</evidence>
<evidence type="ECO:0000256" key="4">
    <source>
        <dbReference type="ARBA" id="ARBA00023136"/>
    </source>
</evidence>
<evidence type="ECO:0000256" key="1">
    <source>
        <dbReference type="ARBA" id="ARBA00004141"/>
    </source>
</evidence>
<dbReference type="EMBL" id="SHPX01000034">
    <property type="protein sequence ID" value="TCD96539.1"/>
    <property type="molecule type" value="Genomic_DNA"/>
</dbReference>
<keyword evidence="6" id="KW-0067">ATP-binding</keyword>
<keyword evidence="3 5" id="KW-1133">Transmembrane helix</keyword>
<feature type="transmembrane region" description="Helical" evidence="5">
    <location>
        <begin position="26"/>
        <end position="47"/>
    </location>
</feature>
<gene>
    <name evidence="6" type="ORF">MCC10015_1560</name>
</gene>
<evidence type="ECO:0000313" key="7">
    <source>
        <dbReference type="Proteomes" id="UP000293441"/>
    </source>
</evidence>
<dbReference type="PANTHER" id="PTHR33514">
    <property type="entry name" value="PROTEIN ABCI12, CHLOROPLASTIC"/>
    <property type="match status" value="1"/>
</dbReference>
<comment type="subcellular location">
    <subcellularLocation>
        <location evidence="1">Membrane</location>
        <topology evidence="1">Multi-pass membrane protein</topology>
    </subcellularLocation>
</comment>
<evidence type="ECO:0000256" key="5">
    <source>
        <dbReference type="SAM" id="Phobius"/>
    </source>
</evidence>
<evidence type="ECO:0000313" key="6">
    <source>
        <dbReference type="EMBL" id="TCD96539.1"/>
    </source>
</evidence>